<name>B6K7A2_SCHJY</name>
<feature type="repeat" description="ANK" evidence="3">
    <location>
        <begin position="70"/>
        <end position="102"/>
    </location>
</feature>
<proteinExistence type="predicted"/>
<keyword evidence="6" id="KW-1185">Reference proteome</keyword>
<dbReference type="VEuPathDB" id="FungiDB:SJAG_04611"/>
<evidence type="ECO:0000256" key="3">
    <source>
        <dbReference type="PROSITE-ProRule" id="PRU00023"/>
    </source>
</evidence>
<dbReference type="PROSITE" id="PS50088">
    <property type="entry name" value="ANK_REPEAT"/>
    <property type="match status" value="2"/>
</dbReference>
<protein>
    <submittedName>
        <fullName evidence="4">Ribosome biogenesis protein Nop8</fullName>
    </submittedName>
</protein>
<dbReference type="STRING" id="402676.B6K7A2"/>
<feature type="repeat" description="ANK" evidence="3">
    <location>
        <begin position="35"/>
        <end position="56"/>
    </location>
</feature>
<dbReference type="PANTHER" id="PTHR24171">
    <property type="entry name" value="ANKYRIN REPEAT DOMAIN-CONTAINING PROTEIN 39-RELATED"/>
    <property type="match status" value="1"/>
</dbReference>
<dbReference type="eggNOG" id="KOG0504">
    <property type="taxonomic scope" value="Eukaryota"/>
</dbReference>
<dbReference type="GO" id="GO:0005634">
    <property type="term" value="C:nucleus"/>
    <property type="evidence" value="ECO:0000318"/>
    <property type="project" value="GO_Central"/>
</dbReference>
<dbReference type="GO" id="GO:0045944">
    <property type="term" value="P:positive regulation of transcription by RNA polymerase II"/>
    <property type="evidence" value="ECO:0000318"/>
    <property type="project" value="GO_Central"/>
</dbReference>
<dbReference type="OrthoDB" id="10057496at2759"/>
<gene>
    <name evidence="5" type="primary">yar1</name>
    <name evidence="4" type="ORF">SJAG_04611</name>
</gene>
<dbReference type="PRINTS" id="PR01415">
    <property type="entry name" value="ANKYRIN"/>
</dbReference>
<dbReference type="PROSITE" id="PS50297">
    <property type="entry name" value="ANK_REP_REGION"/>
    <property type="match status" value="2"/>
</dbReference>
<dbReference type="Proteomes" id="UP000001744">
    <property type="component" value="Unassembled WGS sequence"/>
</dbReference>
<dbReference type="GeneID" id="7049765"/>
<evidence type="ECO:0000313" key="4">
    <source>
        <dbReference type="EMBL" id="EEB09406.1"/>
    </source>
</evidence>
<dbReference type="PANTHER" id="PTHR24171:SF9">
    <property type="entry name" value="ANKYRIN REPEAT DOMAIN-CONTAINING PROTEIN 39"/>
    <property type="match status" value="1"/>
</dbReference>
<evidence type="ECO:0000313" key="5">
    <source>
        <dbReference type="JaponicusDB" id="SJAG_04611"/>
    </source>
</evidence>
<dbReference type="EMBL" id="KE651168">
    <property type="protein sequence ID" value="EEB09406.1"/>
    <property type="molecule type" value="Genomic_DNA"/>
</dbReference>
<evidence type="ECO:0000313" key="6">
    <source>
        <dbReference type="Proteomes" id="UP000001744"/>
    </source>
</evidence>
<reference evidence="4 6" key="1">
    <citation type="journal article" date="2011" name="Science">
        <title>Comparative functional genomics of the fission yeasts.</title>
        <authorList>
            <person name="Rhind N."/>
            <person name="Chen Z."/>
            <person name="Yassour M."/>
            <person name="Thompson D.A."/>
            <person name="Haas B.J."/>
            <person name="Habib N."/>
            <person name="Wapinski I."/>
            <person name="Roy S."/>
            <person name="Lin M.F."/>
            <person name="Heiman D.I."/>
            <person name="Young S.K."/>
            <person name="Furuya K."/>
            <person name="Guo Y."/>
            <person name="Pidoux A."/>
            <person name="Chen H.M."/>
            <person name="Robbertse B."/>
            <person name="Goldberg J.M."/>
            <person name="Aoki K."/>
            <person name="Bayne E.H."/>
            <person name="Berlin A.M."/>
            <person name="Desjardins C.A."/>
            <person name="Dobbs E."/>
            <person name="Dukaj L."/>
            <person name="Fan L."/>
            <person name="FitzGerald M.G."/>
            <person name="French C."/>
            <person name="Gujja S."/>
            <person name="Hansen K."/>
            <person name="Keifenheim D."/>
            <person name="Levin J.Z."/>
            <person name="Mosher R.A."/>
            <person name="Mueller C.A."/>
            <person name="Pfiffner J."/>
            <person name="Priest M."/>
            <person name="Russ C."/>
            <person name="Smialowska A."/>
            <person name="Swoboda P."/>
            <person name="Sykes S.M."/>
            <person name="Vaughn M."/>
            <person name="Vengrova S."/>
            <person name="Yoder R."/>
            <person name="Zeng Q."/>
            <person name="Allshire R."/>
            <person name="Baulcombe D."/>
            <person name="Birren B.W."/>
            <person name="Brown W."/>
            <person name="Ekwall K."/>
            <person name="Kellis M."/>
            <person name="Leatherwood J."/>
            <person name="Levin H."/>
            <person name="Margalit H."/>
            <person name="Martienssen R."/>
            <person name="Nieduszynski C.A."/>
            <person name="Spatafora J.W."/>
            <person name="Friedman N."/>
            <person name="Dalgaard J.Z."/>
            <person name="Baumann P."/>
            <person name="Niki H."/>
            <person name="Regev A."/>
            <person name="Nusbaum C."/>
        </authorList>
    </citation>
    <scope>NUCLEOTIDE SEQUENCE [LARGE SCALE GENOMIC DNA]</scope>
    <source>
        <strain evidence="6">yFS275 / FY16936</strain>
    </source>
</reference>
<dbReference type="SUPFAM" id="SSF48403">
    <property type="entry name" value="Ankyrin repeat"/>
    <property type="match status" value="1"/>
</dbReference>
<accession>B6K7A2</accession>
<keyword evidence="2 3" id="KW-0040">ANK repeat</keyword>
<dbReference type="Gene3D" id="1.25.40.20">
    <property type="entry name" value="Ankyrin repeat-containing domain"/>
    <property type="match status" value="1"/>
</dbReference>
<dbReference type="JaponicusDB" id="SJAG_04611">
    <property type="gene designation" value="yar1"/>
</dbReference>
<dbReference type="SMART" id="SM00248">
    <property type="entry name" value="ANK"/>
    <property type="match status" value="3"/>
</dbReference>
<dbReference type="InterPro" id="IPR002110">
    <property type="entry name" value="Ankyrin_rpt"/>
</dbReference>
<dbReference type="GO" id="GO:0000976">
    <property type="term" value="F:transcription cis-regulatory region binding"/>
    <property type="evidence" value="ECO:0000318"/>
    <property type="project" value="GO_Central"/>
</dbReference>
<organism evidence="4 6">
    <name type="scientific">Schizosaccharomyces japonicus (strain yFS275 / FY16936)</name>
    <name type="common">Fission yeast</name>
    <dbReference type="NCBI Taxonomy" id="402676"/>
    <lineage>
        <taxon>Eukaryota</taxon>
        <taxon>Fungi</taxon>
        <taxon>Dikarya</taxon>
        <taxon>Ascomycota</taxon>
        <taxon>Taphrinomycotina</taxon>
        <taxon>Schizosaccharomycetes</taxon>
        <taxon>Schizosaccharomycetales</taxon>
        <taxon>Schizosaccharomycetaceae</taxon>
        <taxon>Schizosaccharomyces</taxon>
    </lineage>
</organism>
<dbReference type="AlphaFoldDB" id="B6K7A2"/>
<sequence length="146" mass="16101">MDVDDLVYAARVADLEFLDEVIEKLPSYLGKADENGNTALHMACANGHTEVVQKLLPHLKPDEINSKNSSGNTPLHWAAMNGHVDACKLLLDNGGDPHVKNNYDKTCLYEADIRNKQKVMELFLDYEIAKAEADTENGANDVDMAS</sequence>
<dbReference type="HOGENOM" id="CLU_000134_20_0_1"/>
<keyword evidence="1" id="KW-0677">Repeat</keyword>
<dbReference type="InterPro" id="IPR036770">
    <property type="entry name" value="Ankyrin_rpt-contain_sf"/>
</dbReference>
<dbReference type="OMA" id="EAENVGW"/>
<evidence type="ECO:0000256" key="1">
    <source>
        <dbReference type="ARBA" id="ARBA00022737"/>
    </source>
</evidence>
<evidence type="ECO:0000256" key="2">
    <source>
        <dbReference type="ARBA" id="ARBA00023043"/>
    </source>
</evidence>
<dbReference type="RefSeq" id="XP_002175699.1">
    <property type="nucleotide sequence ID" value="XM_002175663.2"/>
</dbReference>
<dbReference type="Pfam" id="PF12796">
    <property type="entry name" value="Ank_2"/>
    <property type="match status" value="1"/>
</dbReference>